<protein>
    <submittedName>
        <fullName evidence="1">Uncharacterized protein</fullName>
    </submittedName>
</protein>
<dbReference type="Proteomes" id="UP000644875">
    <property type="component" value="Unassembled WGS sequence"/>
</dbReference>
<dbReference type="EMBL" id="JAENBP010000006">
    <property type="protein sequence ID" value="MBJ8350107.1"/>
    <property type="molecule type" value="Genomic_DNA"/>
</dbReference>
<evidence type="ECO:0000313" key="2">
    <source>
        <dbReference type="Proteomes" id="UP000644875"/>
    </source>
</evidence>
<gene>
    <name evidence="1" type="ORF">JHK64_05620</name>
</gene>
<keyword evidence="2" id="KW-1185">Reference proteome</keyword>
<sequence>MKDFIYLNTKLINSMLAQLDQGIILKNISDNTQSQSNQEEGGTEKSTEVNIGVNLPLTASTSHGETEIDKYSVIYSTSNTQLVETAFDDYAFELLCKKLEKNIKIDSKVEEGDFIQRTAKITTYDFSKLKESIDVNFIKKLNPEIFNNYENIKKELKKISKVNAIKHKSKISELENKLSQTLPYLFEQINSFSTYMNTLFDNSKIIKIGDSLSICENDYIRITPSLLSIMNMGNKHATILGTVIAKVNEEPKIELLAKMEASTILSDTSNSFMDLSMQTFKIIKPNDYYVRPIAIYFE</sequence>
<dbReference type="RefSeq" id="WP_199568025.1">
    <property type="nucleotide sequence ID" value="NZ_JAENBP010000006.1"/>
</dbReference>
<comment type="caution">
    <text evidence="1">The sequence shown here is derived from an EMBL/GenBank/DDBJ whole genome shotgun (WGS) entry which is preliminary data.</text>
</comment>
<name>A0A934PAL2_9STRE</name>
<reference evidence="1 2" key="1">
    <citation type="journal article" date="2021" name="Int. J. Syst. Evol. Microbiol.">
        <title>Streptococcus vicugnae sp. nov., isolated from faeces of alpacas (Vicugna pacos) and cattle (Bos taurus), Streptococcus zalophi sp. nov., and Streptococcus pacificus sp. nov., isolated from respiratory tract of California sea lions (Zalophus californianus).</title>
        <authorList>
            <person name="Volokhov D.V."/>
            <person name="Zagorodnyaya T.A."/>
            <person name="Shen Z."/>
            <person name="Blom J."/>
            <person name="Furtak V.A."/>
            <person name="Eisenberg T."/>
            <person name="Fan P."/>
            <person name="Jeong K.C."/>
            <person name="Gao Y."/>
            <person name="Zhang S."/>
            <person name="Amselle M."/>
        </authorList>
    </citation>
    <scope>NUCLEOTIDE SEQUENCE [LARGE SCALE GENOMIC DNA]</scope>
    <source>
        <strain evidence="2">CSL7508-lung</strain>
    </source>
</reference>
<dbReference type="InterPro" id="IPR045633">
    <property type="entry name" value="DUF6414"/>
</dbReference>
<evidence type="ECO:0000313" key="1">
    <source>
        <dbReference type="EMBL" id="MBJ8350107.1"/>
    </source>
</evidence>
<organism evidence="1 2">
    <name type="scientific">Streptococcus zalophi</name>
    <dbReference type="NCBI Taxonomy" id="640031"/>
    <lineage>
        <taxon>Bacteria</taxon>
        <taxon>Bacillati</taxon>
        <taxon>Bacillota</taxon>
        <taxon>Bacilli</taxon>
        <taxon>Lactobacillales</taxon>
        <taxon>Streptococcaceae</taxon>
        <taxon>Streptococcus</taxon>
    </lineage>
</organism>
<accession>A0A934PAL2</accession>
<proteinExistence type="predicted"/>
<dbReference type="AlphaFoldDB" id="A0A934PAL2"/>
<dbReference type="Pfam" id="PF19952">
    <property type="entry name" value="DUF6414"/>
    <property type="match status" value="1"/>
</dbReference>